<accession>A0A2G4EZ77</accession>
<dbReference type="RefSeq" id="WP_096831804.1">
    <property type="nucleotide sequence ID" value="NZ_NXIB02000076.1"/>
</dbReference>
<name>A0A2G4EZ77_9CYAN</name>
<dbReference type="OrthoDB" id="515032at2"/>
<proteinExistence type="predicted"/>
<reference evidence="1" key="1">
    <citation type="submission" date="2017-10" db="EMBL/GenBank/DDBJ databases">
        <title>Draft genome sequence of the planktic cyanobacteria Tychonema bourrellyi isolated from alpine lentic freshwater.</title>
        <authorList>
            <person name="Tett A."/>
            <person name="Armanini F."/>
            <person name="Asnicar F."/>
            <person name="Boscaini A."/>
            <person name="Pasolli E."/>
            <person name="Zolfo M."/>
            <person name="Donati C."/>
            <person name="Salmaso N."/>
            <person name="Segata N."/>
        </authorList>
    </citation>
    <scope>NUCLEOTIDE SEQUENCE</scope>
    <source>
        <strain evidence="1">FEM_GT703</strain>
    </source>
</reference>
<keyword evidence="2" id="KW-1185">Reference proteome</keyword>
<dbReference type="AlphaFoldDB" id="A0A2G4EZ77"/>
<dbReference type="InterPro" id="IPR025458">
    <property type="entry name" value="DUF4278"/>
</dbReference>
<sequence length="134" mass="15172">MKLTYRGANYEYDIPTVDMKEGEVAGKYRGQNWNYRYPRHIPVPQHAQNLQCRSVLDSTDGKSPKIDEDVATRADSARNRAIATVASSGKFEEVATVHRVNICNILDRRKQVARAKGDLKLMCLLEVESKEMAC</sequence>
<gene>
    <name evidence="1" type="ORF">CP500_013930</name>
</gene>
<evidence type="ECO:0000313" key="1">
    <source>
        <dbReference type="EMBL" id="PHX54824.1"/>
    </source>
</evidence>
<comment type="caution">
    <text evidence="1">The sequence shown here is derived from an EMBL/GenBank/DDBJ whole genome shotgun (WGS) entry which is preliminary data.</text>
</comment>
<organism evidence="1 2">
    <name type="scientific">Tychonema bourrellyi FEM_GT703</name>
    <dbReference type="NCBI Taxonomy" id="2040638"/>
    <lineage>
        <taxon>Bacteria</taxon>
        <taxon>Bacillati</taxon>
        <taxon>Cyanobacteriota</taxon>
        <taxon>Cyanophyceae</taxon>
        <taxon>Oscillatoriophycideae</taxon>
        <taxon>Oscillatoriales</taxon>
        <taxon>Microcoleaceae</taxon>
        <taxon>Tychonema</taxon>
    </lineage>
</organism>
<dbReference type="Proteomes" id="UP000226442">
    <property type="component" value="Unassembled WGS sequence"/>
</dbReference>
<dbReference type="EMBL" id="NXIB02000076">
    <property type="protein sequence ID" value="PHX54824.1"/>
    <property type="molecule type" value="Genomic_DNA"/>
</dbReference>
<evidence type="ECO:0000313" key="2">
    <source>
        <dbReference type="Proteomes" id="UP000226442"/>
    </source>
</evidence>
<dbReference type="Pfam" id="PF14105">
    <property type="entry name" value="DUF4278"/>
    <property type="match status" value="1"/>
</dbReference>
<protein>
    <submittedName>
        <fullName evidence="1">DUF4278 domain-containing protein</fullName>
    </submittedName>
</protein>